<proteinExistence type="inferred from homology"/>
<feature type="transmembrane region" description="Helical" evidence="6">
    <location>
        <begin position="115"/>
        <end position="135"/>
    </location>
</feature>
<name>A0AAD3GZK1_9STRA</name>
<comment type="subcellular location">
    <subcellularLocation>
        <location evidence="6">Cell membrane</location>
        <topology evidence="6">Multi-pass membrane protein</topology>
    </subcellularLocation>
    <subcellularLocation>
        <location evidence="1">Membrane</location>
        <topology evidence="1">Multi-pass membrane protein</topology>
    </subcellularLocation>
</comment>
<comment type="caution">
    <text evidence="8">The sequence shown here is derived from an EMBL/GenBank/DDBJ whole genome shotgun (WGS) entry which is preliminary data.</text>
</comment>
<keyword evidence="4 6" id="KW-1133">Transmembrane helix</keyword>
<comment type="similarity">
    <text evidence="2 6">Belongs to the CTL (choline transporter-like) family.</text>
</comment>
<feature type="transmembrane region" description="Helical" evidence="6">
    <location>
        <begin position="147"/>
        <end position="165"/>
    </location>
</feature>
<evidence type="ECO:0000256" key="1">
    <source>
        <dbReference type="ARBA" id="ARBA00004141"/>
    </source>
</evidence>
<feature type="compositionally biased region" description="Polar residues" evidence="7">
    <location>
        <begin position="35"/>
        <end position="53"/>
    </location>
</feature>
<feature type="transmembrane region" description="Helical" evidence="6">
    <location>
        <begin position="171"/>
        <end position="187"/>
    </location>
</feature>
<accession>A0AAD3GZK1</accession>
<feature type="transmembrane region" description="Helical" evidence="6">
    <location>
        <begin position="213"/>
        <end position="233"/>
    </location>
</feature>
<evidence type="ECO:0000256" key="6">
    <source>
        <dbReference type="RuleBase" id="RU368066"/>
    </source>
</evidence>
<feature type="transmembrane region" description="Helical" evidence="6">
    <location>
        <begin position="417"/>
        <end position="443"/>
    </location>
</feature>
<evidence type="ECO:0000256" key="5">
    <source>
        <dbReference type="ARBA" id="ARBA00023136"/>
    </source>
</evidence>
<dbReference type="GO" id="GO:0005886">
    <property type="term" value="C:plasma membrane"/>
    <property type="evidence" value="ECO:0007669"/>
    <property type="project" value="UniProtKB-SubCell"/>
</dbReference>
<evidence type="ECO:0000256" key="3">
    <source>
        <dbReference type="ARBA" id="ARBA00022692"/>
    </source>
</evidence>
<reference evidence="8 9" key="1">
    <citation type="journal article" date="2021" name="Sci. Rep.">
        <title>The genome of the diatom Chaetoceros tenuissimus carries an ancient integrated fragment of an extant virus.</title>
        <authorList>
            <person name="Hongo Y."/>
            <person name="Kimura K."/>
            <person name="Takaki Y."/>
            <person name="Yoshida Y."/>
            <person name="Baba S."/>
            <person name="Kobayashi G."/>
            <person name="Nagasaki K."/>
            <person name="Hano T."/>
            <person name="Tomaru Y."/>
        </authorList>
    </citation>
    <scope>NUCLEOTIDE SEQUENCE [LARGE SCALE GENOMIC DNA]</scope>
    <source>
        <strain evidence="8 9">NIES-3715</strain>
    </source>
</reference>
<keyword evidence="3 6" id="KW-0812">Transmembrane</keyword>
<evidence type="ECO:0000256" key="2">
    <source>
        <dbReference type="ARBA" id="ARBA00007168"/>
    </source>
</evidence>
<protein>
    <recommendedName>
        <fullName evidence="6">Choline transporter-like protein</fullName>
    </recommendedName>
</protein>
<comment type="function">
    <text evidence="6">Choline transporter.</text>
</comment>
<dbReference type="PANTHER" id="PTHR12385:SF4">
    <property type="entry name" value="PROTEIN PNS1"/>
    <property type="match status" value="1"/>
</dbReference>
<keyword evidence="9" id="KW-1185">Reference proteome</keyword>
<feature type="transmembrane region" description="Helical" evidence="6">
    <location>
        <begin position="449"/>
        <end position="466"/>
    </location>
</feature>
<feature type="transmembrane region" description="Helical" evidence="6">
    <location>
        <begin position="76"/>
        <end position="95"/>
    </location>
</feature>
<organism evidence="8 9">
    <name type="scientific">Chaetoceros tenuissimus</name>
    <dbReference type="NCBI Taxonomy" id="426638"/>
    <lineage>
        <taxon>Eukaryota</taxon>
        <taxon>Sar</taxon>
        <taxon>Stramenopiles</taxon>
        <taxon>Ochrophyta</taxon>
        <taxon>Bacillariophyta</taxon>
        <taxon>Coscinodiscophyceae</taxon>
        <taxon>Chaetocerotophycidae</taxon>
        <taxon>Chaetocerotales</taxon>
        <taxon>Chaetocerotaceae</taxon>
        <taxon>Chaetoceros</taxon>
    </lineage>
</organism>
<feature type="region of interest" description="Disordered" evidence="7">
    <location>
        <begin position="1"/>
        <end position="53"/>
    </location>
</feature>
<feature type="transmembrane region" description="Helical" evidence="6">
    <location>
        <begin position="318"/>
        <end position="339"/>
    </location>
</feature>
<dbReference type="Pfam" id="PF04515">
    <property type="entry name" value="Choline_transpo"/>
    <property type="match status" value="1"/>
</dbReference>
<dbReference type="EMBL" id="BLLK01000020">
    <property type="protein sequence ID" value="GFH44628.1"/>
    <property type="molecule type" value="Genomic_DNA"/>
</dbReference>
<sequence length="515" mass="57288">MSAEDQNELATPLLASDEEEQSLFHEPNFEHQGDTQETTENKNTSTNATDTEAPTLTPVESLAAVGEVQDAKCQDIFFAILFYILFFAIAIHGSVQISHYNFSKDLFASIQKKHVITASINIASALLITSAFLSISSTRILTKLIQFGLILPIVLAGISAAQFFLHGMITAGIMSILSGLLSFYYLYSARKRIPFASATLNCGIHALCNNKGVFLSAFFVQLVMILWTILWIFSLLNITGYHVTCEEFDNQCSSEIDHPQYILLWMLFLLWEGQVMLNVINSIAAGVTATWYFSSQDCAPSCCSKAVLGSLYRSLTSTFGSICFGSLLVALIQFIHMIVRNAREDGHGRRRRSANGGQMLLLCCLDCILKWTEDIAQYFNKWAFIYVAIYGYSYCEGGKKVMTLFQQRGWSLITNDWLINIATFIISFNILALSTIVASLITWTNLDTIASSISLQVSIIFVTLLASTVHKMLNSSACTALVCYAEAPAQLEHRRYHTQEIHQALLDAYPNVVVN</sequence>
<evidence type="ECO:0000313" key="9">
    <source>
        <dbReference type="Proteomes" id="UP001054902"/>
    </source>
</evidence>
<dbReference type="GO" id="GO:0022857">
    <property type="term" value="F:transmembrane transporter activity"/>
    <property type="evidence" value="ECO:0007669"/>
    <property type="project" value="UniProtKB-UniRule"/>
</dbReference>
<keyword evidence="5 6" id="KW-0472">Membrane</keyword>
<dbReference type="PANTHER" id="PTHR12385">
    <property type="entry name" value="CHOLINE TRANSPORTER-LIKE (SLC FAMILY 44)"/>
    <property type="match status" value="1"/>
</dbReference>
<dbReference type="Proteomes" id="UP001054902">
    <property type="component" value="Unassembled WGS sequence"/>
</dbReference>
<evidence type="ECO:0000313" key="8">
    <source>
        <dbReference type="EMBL" id="GFH44628.1"/>
    </source>
</evidence>
<dbReference type="AlphaFoldDB" id="A0AAD3GZK1"/>
<dbReference type="InterPro" id="IPR007603">
    <property type="entry name" value="Choline_transptr-like"/>
</dbReference>
<evidence type="ECO:0000256" key="4">
    <source>
        <dbReference type="ARBA" id="ARBA00022989"/>
    </source>
</evidence>
<gene>
    <name evidence="8" type="ORF">CTEN210_01102</name>
</gene>
<evidence type="ECO:0000256" key="7">
    <source>
        <dbReference type="SAM" id="MobiDB-lite"/>
    </source>
</evidence>